<dbReference type="InterPro" id="IPR058624">
    <property type="entry name" value="MdtA-like_HH"/>
</dbReference>
<evidence type="ECO:0000256" key="1">
    <source>
        <dbReference type="ARBA" id="ARBA00004236"/>
    </source>
</evidence>
<evidence type="ECO:0000313" key="8">
    <source>
        <dbReference type="Proteomes" id="UP000269265"/>
    </source>
</evidence>
<keyword evidence="5" id="KW-0472">Membrane</keyword>
<evidence type="ECO:0000256" key="5">
    <source>
        <dbReference type="ARBA" id="ARBA00023136"/>
    </source>
</evidence>
<evidence type="ECO:0000256" key="4">
    <source>
        <dbReference type="ARBA" id="ARBA00022519"/>
    </source>
</evidence>
<keyword evidence="4" id="KW-0997">Cell inner membrane</keyword>
<organism evidence="7 8">
    <name type="scientific">Aquabacterium soli</name>
    <dbReference type="NCBI Taxonomy" id="2493092"/>
    <lineage>
        <taxon>Bacteria</taxon>
        <taxon>Pseudomonadati</taxon>
        <taxon>Pseudomonadota</taxon>
        <taxon>Betaproteobacteria</taxon>
        <taxon>Burkholderiales</taxon>
        <taxon>Aquabacterium</taxon>
    </lineage>
</organism>
<dbReference type="InterPro" id="IPR058626">
    <property type="entry name" value="MdtA-like_b-barrel"/>
</dbReference>
<dbReference type="Proteomes" id="UP000269265">
    <property type="component" value="Unassembled WGS sequence"/>
</dbReference>
<dbReference type="InterPro" id="IPR058637">
    <property type="entry name" value="YknX-like_C"/>
</dbReference>
<accession>A0A426V7J5</accession>
<reference evidence="7 8" key="1">
    <citation type="submission" date="2018-12" db="EMBL/GenBank/DDBJ databases">
        <title>The whole draft genome of Aquabacterium sp. SJQ9.</title>
        <authorList>
            <person name="Sun L."/>
            <person name="Gao X."/>
            <person name="Chen W."/>
            <person name="Huang K."/>
        </authorList>
    </citation>
    <scope>NUCLEOTIDE SEQUENCE [LARGE SCALE GENOMIC DNA]</scope>
    <source>
        <strain evidence="7 8">SJQ9</strain>
    </source>
</reference>
<comment type="subcellular location">
    <subcellularLocation>
        <location evidence="1">Cell membrane</location>
    </subcellularLocation>
</comment>
<dbReference type="GO" id="GO:0015562">
    <property type="term" value="F:efflux transmembrane transporter activity"/>
    <property type="evidence" value="ECO:0007669"/>
    <property type="project" value="TreeGrafter"/>
</dbReference>
<feature type="domain" description="Cyclic nucleotide-binding" evidence="6">
    <location>
        <begin position="318"/>
        <end position="371"/>
    </location>
</feature>
<dbReference type="GO" id="GO:0030313">
    <property type="term" value="C:cell envelope"/>
    <property type="evidence" value="ECO:0007669"/>
    <property type="project" value="UniProtKB-SubCell"/>
</dbReference>
<evidence type="ECO:0000259" key="6">
    <source>
        <dbReference type="PROSITE" id="PS50042"/>
    </source>
</evidence>
<dbReference type="EMBL" id="RSED01000018">
    <property type="protein sequence ID" value="RRS02834.1"/>
    <property type="molecule type" value="Genomic_DNA"/>
</dbReference>
<dbReference type="PANTHER" id="PTHR30469:SF12">
    <property type="entry name" value="MULTIDRUG RESISTANCE PROTEIN MDTA"/>
    <property type="match status" value="1"/>
</dbReference>
<dbReference type="Pfam" id="PF25989">
    <property type="entry name" value="YknX_C"/>
    <property type="match status" value="1"/>
</dbReference>
<dbReference type="Pfam" id="PF25917">
    <property type="entry name" value="BSH_RND"/>
    <property type="match status" value="1"/>
</dbReference>
<dbReference type="AlphaFoldDB" id="A0A426V7J5"/>
<dbReference type="Gene3D" id="2.40.50.100">
    <property type="match status" value="1"/>
</dbReference>
<dbReference type="OrthoDB" id="9783047at2"/>
<gene>
    <name evidence="7" type="ORF">EIP75_18895</name>
</gene>
<comment type="caution">
    <text evidence="7">The sequence shown here is derived from an EMBL/GenBank/DDBJ whole genome shotgun (WGS) entry which is preliminary data.</text>
</comment>
<dbReference type="GO" id="GO:1990281">
    <property type="term" value="C:efflux pump complex"/>
    <property type="evidence" value="ECO:0007669"/>
    <property type="project" value="TreeGrafter"/>
</dbReference>
<evidence type="ECO:0000256" key="2">
    <source>
        <dbReference type="ARBA" id="ARBA00009477"/>
    </source>
</evidence>
<dbReference type="PROSITE" id="PS50042">
    <property type="entry name" value="CNMP_BINDING_3"/>
    <property type="match status" value="1"/>
</dbReference>
<protein>
    <submittedName>
        <fullName evidence="7">Efflux RND transporter periplasmic adaptor subunit</fullName>
    </submittedName>
</protein>
<dbReference type="Gene3D" id="1.10.287.470">
    <property type="entry name" value="Helix hairpin bin"/>
    <property type="match status" value="1"/>
</dbReference>
<keyword evidence="3" id="KW-1003">Cell membrane</keyword>
<dbReference type="RefSeq" id="WP_125244841.1">
    <property type="nucleotide sequence ID" value="NZ_RSED01000018.1"/>
</dbReference>
<dbReference type="Pfam" id="PF25876">
    <property type="entry name" value="HH_MFP_RND"/>
    <property type="match status" value="1"/>
</dbReference>
<dbReference type="Gene3D" id="2.40.420.20">
    <property type="match status" value="1"/>
</dbReference>
<dbReference type="Gene3D" id="2.40.30.170">
    <property type="match status" value="1"/>
</dbReference>
<sequence length="381" mass="41145">MTLPARKRPAARLALIALAVVAGALYFFVWRGQAAPVADINVWAGPVPVRVISATQEDMDLWVKAVGTVTPYNTVTVRPRVAGQLARVHFQEGQQVQAGQLLAEIDPEPLRVKLAQAQGQQAQNLAQLKNAEEELATYQGLFEKDSIARQLVDRQRALVNQLRGTRQSDQAQVDEATLQLSYTRIVAPIAGRIGLRQLDAGNLVAADTGNGQALTTITQTRPINVSFNLPDAQVAAVREAHTAGKPLVVEVWDRGEAHKLAIGRLNTLDNQIDTPTGTLKLKARFDNADDGLFPNQFVNVRLQVRQLSKAVTIVSDAVQHGSKGDYVYVIQDGKAKVRPVTLGPVSGERVAVSQGLAAGDKVVLEGLDRLRDGKPVILQGS</sequence>
<dbReference type="InterPro" id="IPR058625">
    <property type="entry name" value="MdtA-like_BSH"/>
</dbReference>
<dbReference type="InterPro" id="IPR000595">
    <property type="entry name" value="cNMP-bd_dom"/>
</dbReference>
<evidence type="ECO:0000256" key="3">
    <source>
        <dbReference type="ARBA" id="ARBA00022475"/>
    </source>
</evidence>
<dbReference type="SUPFAM" id="SSF111369">
    <property type="entry name" value="HlyD-like secretion proteins"/>
    <property type="match status" value="1"/>
</dbReference>
<keyword evidence="8" id="KW-1185">Reference proteome</keyword>
<dbReference type="InterPro" id="IPR006143">
    <property type="entry name" value="RND_pump_MFP"/>
</dbReference>
<dbReference type="NCBIfam" id="TIGR01730">
    <property type="entry name" value="RND_mfp"/>
    <property type="match status" value="1"/>
</dbReference>
<evidence type="ECO:0000313" key="7">
    <source>
        <dbReference type="EMBL" id="RRS02834.1"/>
    </source>
</evidence>
<dbReference type="Pfam" id="PF25944">
    <property type="entry name" value="Beta-barrel_RND"/>
    <property type="match status" value="1"/>
</dbReference>
<proteinExistence type="inferred from homology"/>
<dbReference type="PANTHER" id="PTHR30469">
    <property type="entry name" value="MULTIDRUG RESISTANCE PROTEIN MDTA"/>
    <property type="match status" value="1"/>
</dbReference>
<name>A0A426V7J5_9BURK</name>
<dbReference type="FunFam" id="2.40.420.20:FF:000001">
    <property type="entry name" value="Efflux RND transporter periplasmic adaptor subunit"/>
    <property type="match status" value="1"/>
</dbReference>
<comment type="similarity">
    <text evidence="2">Belongs to the membrane fusion protein (MFP) (TC 8.A.1) family.</text>
</comment>